<comment type="caution">
    <text evidence="3">The sequence shown here is derived from an EMBL/GenBank/DDBJ whole genome shotgun (WGS) entry which is preliminary data.</text>
</comment>
<feature type="compositionally biased region" description="Polar residues" evidence="1">
    <location>
        <begin position="18"/>
        <end position="31"/>
    </location>
</feature>
<dbReference type="Proteomes" id="UP000245207">
    <property type="component" value="Unassembled WGS sequence"/>
</dbReference>
<reference evidence="3 4" key="1">
    <citation type="journal article" date="2018" name="Mol. Plant">
        <title>The genome of Artemisia annua provides insight into the evolution of Asteraceae family and artemisinin biosynthesis.</title>
        <authorList>
            <person name="Shen Q."/>
            <person name="Zhang L."/>
            <person name="Liao Z."/>
            <person name="Wang S."/>
            <person name="Yan T."/>
            <person name="Shi P."/>
            <person name="Liu M."/>
            <person name="Fu X."/>
            <person name="Pan Q."/>
            <person name="Wang Y."/>
            <person name="Lv Z."/>
            <person name="Lu X."/>
            <person name="Zhang F."/>
            <person name="Jiang W."/>
            <person name="Ma Y."/>
            <person name="Chen M."/>
            <person name="Hao X."/>
            <person name="Li L."/>
            <person name="Tang Y."/>
            <person name="Lv G."/>
            <person name="Zhou Y."/>
            <person name="Sun X."/>
            <person name="Brodelius P.E."/>
            <person name="Rose J.K.C."/>
            <person name="Tang K."/>
        </authorList>
    </citation>
    <scope>NUCLEOTIDE SEQUENCE [LARGE SCALE GENOMIC DNA]</scope>
    <source>
        <strain evidence="4">cv. Huhao1</strain>
        <tissue evidence="3">Leaf</tissue>
    </source>
</reference>
<evidence type="ECO:0000256" key="1">
    <source>
        <dbReference type="SAM" id="MobiDB-lite"/>
    </source>
</evidence>
<gene>
    <name evidence="3" type="ORF">CTI12_AA015920</name>
</gene>
<accession>A0A2U1Q426</accession>
<feature type="domain" description="Helitron helicase-like" evidence="2">
    <location>
        <begin position="372"/>
        <end position="446"/>
    </location>
</feature>
<dbReference type="OrthoDB" id="1928976at2759"/>
<sequence>MEYDKNDLRVRRIGKPPSKNSGTHNNGITNVNNTIDLSIRRTGRPPTKIKDTNMINTPDEQRVLSLTQDPSIARRPRGRPVSIQTKTTNTINTHAEQRVLPLTQDPSMARRPRGCPVKDVNEPRKQPIYAGDIQSDIHSSKCKSDRLKEKIRMKSQKIFDQGFLGDNGATNGIDTRKRSFNGISKDYKDHGDSIFKCADCDALLWHAESVVGSTHSDSGSFSLYCGRLKVMLTNEVQNPPQFLLDLITGKNPKSDGEPTMTSGASALDHQLTVDLRDMLDSINPLVAQFHMVGEKFVASNKQNNGEPTMTSGASALDHQLTVDLRDMLDSINPLVAQFHMVGEKFVASNKQNKFKIRLIATNKKTRLTMKEYFAYQLQERPGVFSMCLNARRLTQQFIVDAYTMVESERMSFVKNQNHELRSENYSKLAKLAEEGDNEMKLRGKRVLRDNNNKNQDIFLICRVQKKIMTRCPKDTQKSFRPVNMIPTRLNVNFISRPVDIKETCSKDYSFRRVHLSSTGLNVFSILGRFLGLESSKAWLRIISSTIGPTSDPHKVCEGRK</sequence>
<keyword evidence="4" id="KW-1185">Reference proteome</keyword>
<feature type="compositionally biased region" description="Basic and acidic residues" evidence="1">
    <location>
        <begin position="1"/>
        <end position="10"/>
    </location>
</feature>
<organism evidence="3 4">
    <name type="scientific">Artemisia annua</name>
    <name type="common">Sweet wormwood</name>
    <dbReference type="NCBI Taxonomy" id="35608"/>
    <lineage>
        <taxon>Eukaryota</taxon>
        <taxon>Viridiplantae</taxon>
        <taxon>Streptophyta</taxon>
        <taxon>Embryophyta</taxon>
        <taxon>Tracheophyta</taxon>
        <taxon>Spermatophyta</taxon>
        <taxon>Magnoliopsida</taxon>
        <taxon>eudicotyledons</taxon>
        <taxon>Gunneridae</taxon>
        <taxon>Pentapetalae</taxon>
        <taxon>asterids</taxon>
        <taxon>campanulids</taxon>
        <taxon>Asterales</taxon>
        <taxon>Asteraceae</taxon>
        <taxon>Asteroideae</taxon>
        <taxon>Anthemideae</taxon>
        <taxon>Artemisiinae</taxon>
        <taxon>Artemisia</taxon>
    </lineage>
</organism>
<name>A0A2U1Q426_ARTAN</name>
<dbReference type="PANTHER" id="PTHR45786:SF66">
    <property type="entry name" value="HOOK MOTIF PROTEIN, PUTATIVE-RELATED"/>
    <property type="match status" value="1"/>
</dbReference>
<dbReference type="InterPro" id="IPR025476">
    <property type="entry name" value="Helitron_helicase-like"/>
</dbReference>
<evidence type="ECO:0000313" key="4">
    <source>
        <dbReference type="Proteomes" id="UP000245207"/>
    </source>
</evidence>
<proteinExistence type="predicted"/>
<dbReference type="Pfam" id="PF14214">
    <property type="entry name" value="Helitron_like_N"/>
    <property type="match status" value="1"/>
</dbReference>
<evidence type="ECO:0000259" key="2">
    <source>
        <dbReference type="Pfam" id="PF14214"/>
    </source>
</evidence>
<dbReference type="STRING" id="35608.A0A2U1Q426"/>
<protein>
    <recommendedName>
        <fullName evidence="2">Helitron helicase-like domain-containing protein</fullName>
    </recommendedName>
</protein>
<feature type="region of interest" description="Disordered" evidence="1">
    <location>
        <begin position="1"/>
        <end position="31"/>
    </location>
</feature>
<evidence type="ECO:0000313" key="3">
    <source>
        <dbReference type="EMBL" id="PWA92770.1"/>
    </source>
</evidence>
<dbReference type="AlphaFoldDB" id="A0A2U1Q426"/>
<dbReference type="EMBL" id="PKPP01000437">
    <property type="protein sequence ID" value="PWA92770.1"/>
    <property type="molecule type" value="Genomic_DNA"/>
</dbReference>
<dbReference type="PANTHER" id="PTHR45786">
    <property type="entry name" value="DNA BINDING PROTEIN-LIKE"/>
    <property type="match status" value="1"/>
</dbReference>